<accession>A0A1F2UN05</accession>
<evidence type="ECO:0000313" key="1">
    <source>
        <dbReference type="EMBL" id="OFW34374.1"/>
    </source>
</evidence>
<evidence type="ECO:0000313" key="2">
    <source>
        <dbReference type="Proteomes" id="UP000178086"/>
    </source>
</evidence>
<organism evidence="1 2">
    <name type="scientific">Candidatus Aquicultor primus</name>
    <dbReference type="NCBI Taxonomy" id="1797195"/>
    <lineage>
        <taxon>Bacteria</taxon>
        <taxon>Bacillati</taxon>
        <taxon>Actinomycetota</taxon>
        <taxon>Candidatus Aquicultoria</taxon>
        <taxon>Candidatus Aquicultorales</taxon>
        <taxon>Candidatus Aquicultoraceae</taxon>
        <taxon>Candidatus Aquicultor</taxon>
    </lineage>
</organism>
<dbReference type="AlphaFoldDB" id="A0A1F2UN05"/>
<dbReference type="EMBL" id="MELI01000046">
    <property type="protein sequence ID" value="OFW34374.1"/>
    <property type="molecule type" value="Genomic_DNA"/>
</dbReference>
<proteinExistence type="predicted"/>
<gene>
    <name evidence="1" type="ORF">A2074_04775</name>
</gene>
<comment type="caution">
    <text evidence="1">The sequence shown here is derived from an EMBL/GenBank/DDBJ whole genome shotgun (WGS) entry which is preliminary data.</text>
</comment>
<name>A0A1F2UN05_9ACTN</name>
<reference evidence="1 2" key="1">
    <citation type="journal article" date="2016" name="Nat. Commun.">
        <title>Thousands of microbial genomes shed light on interconnected biogeochemical processes in an aquifer system.</title>
        <authorList>
            <person name="Anantharaman K."/>
            <person name="Brown C.T."/>
            <person name="Hug L.A."/>
            <person name="Sharon I."/>
            <person name="Castelle C.J."/>
            <person name="Probst A.J."/>
            <person name="Thomas B.C."/>
            <person name="Singh A."/>
            <person name="Wilkins M.J."/>
            <person name="Karaoz U."/>
            <person name="Brodie E.L."/>
            <person name="Williams K.H."/>
            <person name="Hubbard S.S."/>
            <person name="Banfield J.F."/>
        </authorList>
    </citation>
    <scope>NUCLEOTIDE SEQUENCE [LARGE SCALE GENOMIC DNA]</scope>
</reference>
<sequence length="99" mass="11320">MARASILTGFLDKIRAPQEAHPDCWSVIKVEKLLEDVGVKGYEVSNEQKVVRMNNRSELMQILVHLVPSEVSSDYNLVLSKLEDEMRVEIGCWQFETKA</sequence>
<dbReference type="Proteomes" id="UP000178086">
    <property type="component" value="Unassembled WGS sequence"/>
</dbReference>
<protein>
    <submittedName>
        <fullName evidence="1">Uncharacterized protein</fullName>
    </submittedName>
</protein>